<evidence type="ECO:0000256" key="18">
    <source>
        <dbReference type="PIRSR" id="PIRSR000550-3"/>
    </source>
</evidence>
<dbReference type="FunFam" id="3.30.60.20:FF:000006">
    <property type="entry name" value="Protein kinase C"/>
    <property type="match status" value="1"/>
</dbReference>
<feature type="binding site" evidence="18">
    <location>
        <begin position="502"/>
        <end position="510"/>
    </location>
    <ligand>
        <name>ATP</name>
        <dbReference type="ChEBI" id="CHEBI:30616"/>
    </ligand>
</feature>
<feature type="binding site" evidence="19">
    <location>
        <position position="328"/>
    </location>
    <ligand>
        <name>Ca(2+)</name>
        <dbReference type="ChEBI" id="CHEBI:29108"/>
        <label>1</label>
    </ligand>
</feature>
<comment type="similarity">
    <text evidence="2">Belongs to the protein kinase superfamily. AGC Ser/Thr protein kinase family. PKC subfamily.</text>
</comment>
<evidence type="ECO:0000256" key="15">
    <source>
        <dbReference type="ARBA" id="ARBA00022840"/>
    </source>
</evidence>
<dbReference type="CDD" id="cd04026">
    <property type="entry name" value="C2_PKC_alpha_gamma"/>
    <property type="match status" value="1"/>
</dbReference>
<dbReference type="InterPro" id="IPR011009">
    <property type="entry name" value="Kinase-like_dom_sf"/>
</dbReference>
<comment type="subcellular location">
    <subcellularLocation>
        <location evidence="1">Membrane</location>
        <topology evidence="1">Peripheral membrane protein</topology>
    </subcellularLocation>
</comment>
<dbReference type="InterPro" id="IPR002219">
    <property type="entry name" value="PKC_DAG/PE"/>
</dbReference>
<keyword evidence="14 19" id="KW-0106">Calcium</keyword>
<dbReference type="PROSITE" id="PS51285">
    <property type="entry name" value="AGC_KINASE_CTER"/>
    <property type="match status" value="1"/>
</dbReference>
<dbReference type="FunFam" id="2.60.40.150:FF:000012">
    <property type="entry name" value="Kinase C alpha type"/>
    <property type="match status" value="1"/>
</dbReference>
<feature type="active site" description="Proton acceptor" evidence="16">
    <location>
        <position position="620"/>
    </location>
</feature>
<reference evidence="25" key="1">
    <citation type="journal article" date="2004" name="Nature">
        <title>Genome duplication in the teleost fish Tetraodon nigroviridis reveals the early vertebrate proto-karyotype.</title>
        <authorList>
            <person name="Jaillon O."/>
            <person name="Aury J.-M."/>
            <person name="Brunet F."/>
            <person name="Petit J.-L."/>
            <person name="Stange-Thomann N."/>
            <person name="Mauceli E."/>
            <person name="Bouneau L."/>
            <person name="Fischer C."/>
            <person name="Ozouf-Costaz C."/>
            <person name="Bernot A."/>
            <person name="Nicaud S."/>
            <person name="Jaffe D."/>
            <person name="Fisher S."/>
            <person name="Lutfalla G."/>
            <person name="Dossat C."/>
            <person name="Segurens B."/>
            <person name="Dasilva C."/>
            <person name="Salanoubat M."/>
            <person name="Levy M."/>
            <person name="Boudet N."/>
            <person name="Castellano S."/>
            <person name="Anthouard V."/>
            <person name="Jubin C."/>
            <person name="Castelli V."/>
            <person name="Katinka M."/>
            <person name="Vacherie B."/>
            <person name="Biemont C."/>
            <person name="Skalli Z."/>
            <person name="Cattolico L."/>
            <person name="Poulain J."/>
            <person name="De Berardinis V."/>
            <person name="Cruaud C."/>
            <person name="Duprat S."/>
            <person name="Brottier P."/>
            <person name="Coutanceau J.-P."/>
            <person name="Gouzy J."/>
            <person name="Parra G."/>
            <person name="Lardier G."/>
            <person name="Chapple C."/>
            <person name="McKernan K.J."/>
            <person name="McEwan P."/>
            <person name="Bosak S."/>
            <person name="Kellis M."/>
            <person name="Volff J.-N."/>
            <person name="Guigo R."/>
            <person name="Zody M.C."/>
            <person name="Mesirov J."/>
            <person name="Lindblad-Toh K."/>
            <person name="Birren B."/>
            <person name="Nusbaum C."/>
            <person name="Kahn D."/>
            <person name="Robinson-Rechavi M."/>
            <person name="Laudet V."/>
            <person name="Schachter V."/>
            <person name="Quetier F."/>
            <person name="Saurin W."/>
            <person name="Scarpelli C."/>
            <person name="Wincker P."/>
            <person name="Lander E.S."/>
            <person name="Weissenbach J."/>
            <person name="Roest Crollius H."/>
        </authorList>
    </citation>
    <scope>NUCLEOTIDE SEQUENCE [LARGE SCALE GENOMIC DNA]</scope>
</reference>
<keyword evidence="15 18" id="KW-0067">ATP-binding</keyword>
<dbReference type="SUPFAM" id="SSF56112">
    <property type="entry name" value="Protein kinase-like (PK-like)"/>
    <property type="match status" value="1"/>
</dbReference>
<dbReference type="InterPro" id="IPR000961">
    <property type="entry name" value="AGC-kinase_C"/>
</dbReference>
<dbReference type="KEGG" id="tng:GSTEN00009847G001"/>
<feature type="binding site" evidence="19">
    <location>
        <position position="402"/>
    </location>
    <ligand>
        <name>Ca(2+)</name>
        <dbReference type="ChEBI" id="CHEBI:29108"/>
        <label>1</label>
    </ligand>
</feature>
<feature type="domain" description="Phorbol-ester/DAG-type" evidence="23">
    <location>
        <begin position="33"/>
        <end position="65"/>
    </location>
</feature>
<dbReference type="InterPro" id="IPR035892">
    <property type="entry name" value="C2_domain_sf"/>
</dbReference>
<dbReference type="InterPro" id="IPR017441">
    <property type="entry name" value="Protein_kinase_ATP_BS"/>
</dbReference>
<evidence type="ECO:0000259" key="24">
    <source>
        <dbReference type="PROSITE" id="PS51285"/>
    </source>
</evidence>
<dbReference type="Pfam" id="PF00130">
    <property type="entry name" value="C1_1"/>
    <property type="match status" value="2"/>
</dbReference>
<evidence type="ECO:0000256" key="9">
    <source>
        <dbReference type="ARBA" id="ARBA00022737"/>
    </source>
</evidence>
<evidence type="ECO:0000256" key="12">
    <source>
        <dbReference type="ARBA" id="ARBA00022777"/>
    </source>
</evidence>
<dbReference type="InterPro" id="IPR000008">
    <property type="entry name" value="C2_dom"/>
</dbReference>
<evidence type="ECO:0000313" key="25">
    <source>
        <dbReference type="EMBL" id="CAF93963.1"/>
    </source>
</evidence>
<dbReference type="PROSITE" id="PS50004">
    <property type="entry name" value="C2"/>
    <property type="match status" value="1"/>
</dbReference>
<dbReference type="InterPro" id="IPR000719">
    <property type="entry name" value="Prot_kinase_dom"/>
</dbReference>
<keyword evidence="13" id="KW-0862">Zinc</keyword>
<dbReference type="Pfam" id="PF00069">
    <property type="entry name" value="Pkinase"/>
    <property type="match status" value="1"/>
</dbReference>
<dbReference type="PROSITE" id="PS50081">
    <property type="entry name" value="ZF_DAG_PE_2"/>
    <property type="match status" value="2"/>
</dbReference>
<dbReference type="InterPro" id="IPR014375">
    <property type="entry name" value="Protein_kinase_C_a/b/g"/>
</dbReference>
<organism evidence="25">
    <name type="scientific">Tetraodon nigroviridis</name>
    <name type="common">Spotted green pufferfish</name>
    <name type="synonym">Chelonodon nigroviridis</name>
    <dbReference type="NCBI Taxonomy" id="99883"/>
    <lineage>
        <taxon>Eukaryota</taxon>
        <taxon>Metazoa</taxon>
        <taxon>Chordata</taxon>
        <taxon>Craniata</taxon>
        <taxon>Vertebrata</taxon>
        <taxon>Euteleostomi</taxon>
        <taxon>Actinopterygii</taxon>
        <taxon>Neopterygii</taxon>
        <taxon>Teleostei</taxon>
        <taxon>Neoteleostei</taxon>
        <taxon>Acanthomorphata</taxon>
        <taxon>Eupercaria</taxon>
        <taxon>Tetraodontiformes</taxon>
        <taxon>Tetradontoidea</taxon>
        <taxon>Tetraodontidae</taxon>
        <taxon>Tetraodon</taxon>
    </lineage>
</organism>
<feature type="non-terminal residue" evidence="25">
    <location>
        <position position="825"/>
    </location>
</feature>
<feature type="binding site" evidence="19">
    <location>
        <position position="405"/>
    </location>
    <ligand>
        <name>Ca(2+)</name>
        <dbReference type="ChEBI" id="CHEBI:29108"/>
        <label>1</label>
    </ligand>
</feature>
<dbReference type="PROSITE" id="PS50011">
    <property type="entry name" value="PROTEIN_KINASE_DOM"/>
    <property type="match status" value="1"/>
</dbReference>
<dbReference type="GO" id="GO:0008270">
    <property type="term" value="F:zinc ion binding"/>
    <property type="evidence" value="ECO:0007669"/>
    <property type="project" value="UniProtKB-KW"/>
</dbReference>
<dbReference type="GO" id="GO:0005524">
    <property type="term" value="F:ATP binding"/>
    <property type="evidence" value="ECO:0007669"/>
    <property type="project" value="UniProtKB-UniRule"/>
</dbReference>
<keyword evidence="11" id="KW-0863">Zinc-finger</keyword>
<dbReference type="SMART" id="SM00220">
    <property type="entry name" value="S_TKc"/>
    <property type="match status" value="1"/>
</dbReference>
<evidence type="ECO:0000259" key="22">
    <source>
        <dbReference type="PROSITE" id="PS50011"/>
    </source>
</evidence>
<feature type="binding site" evidence="19">
    <location>
        <position position="335"/>
    </location>
    <ligand>
        <name>Ca(2+)</name>
        <dbReference type="ChEBI" id="CHEBI:29108"/>
        <label>1</label>
    </ligand>
</feature>
<reference evidence="25" key="2">
    <citation type="submission" date="2004-02" db="EMBL/GenBank/DDBJ databases">
        <authorList>
            <consortium name="Genoscope"/>
            <consortium name="Whitehead Institute Centre for Genome Research"/>
        </authorList>
    </citation>
    <scope>NUCLEOTIDE SEQUENCE</scope>
</reference>
<dbReference type="GO" id="GO:0004697">
    <property type="term" value="F:diacylglycerol-dependent serine/threonine kinase activity"/>
    <property type="evidence" value="ECO:0007669"/>
    <property type="project" value="UniProtKB-EC"/>
</dbReference>
<evidence type="ECO:0000256" key="20">
    <source>
        <dbReference type="PROSITE-ProRule" id="PRU10141"/>
    </source>
</evidence>
<dbReference type="PRINTS" id="PR00360">
    <property type="entry name" value="C2DOMAIN"/>
</dbReference>
<feature type="binding site" evidence="17">
    <location>
        <position position="337"/>
    </location>
    <ligand>
        <name>a 1,2-diacyl-sn-glycero-3-phospho-(1D-myo-inositol-4,5-bisphosphate)</name>
        <dbReference type="ChEBI" id="CHEBI:58456"/>
    </ligand>
</feature>
<feature type="binding site" evidence="18 20">
    <location>
        <position position="525"/>
    </location>
    <ligand>
        <name>ATP</name>
        <dbReference type="ChEBI" id="CHEBI:30616"/>
    </ligand>
</feature>
<evidence type="ECO:0000256" key="6">
    <source>
        <dbReference type="ARBA" id="ARBA00022679"/>
    </source>
</evidence>
<dbReference type="EMBL" id="CAAE01011624">
    <property type="protein sequence ID" value="CAF93963.1"/>
    <property type="molecule type" value="Genomic_DNA"/>
</dbReference>
<evidence type="ECO:0000256" key="4">
    <source>
        <dbReference type="ARBA" id="ARBA00022527"/>
    </source>
</evidence>
<feature type="binding site" evidence="17">
    <location>
        <position position="399"/>
    </location>
    <ligand>
        <name>a 1,2-diacyl-sn-glycero-3-phospho-(1D-myo-inositol-4,5-bisphosphate)</name>
        <dbReference type="ChEBI" id="CHEBI:58456"/>
    </ligand>
</feature>
<evidence type="ECO:0000256" key="7">
    <source>
        <dbReference type="ARBA" id="ARBA00022703"/>
    </source>
</evidence>
<keyword evidence="8 19" id="KW-0479">Metal-binding</keyword>
<evidence type="ECO:0000256" key="19">
    <source>
        <dbReference type="PIRSR" id="PIRSR000550-4"/>
    </source>
</evidence>
<evidence type="ECO:0000256" key="16">
    <source>
        <dbReference type="PIRSR" id="PIRSR000550-1"/>
    </source>
</evidence>
<evidence type="ECO:0000256" key="14">
    <source>
        <dbReference type="ARBA" id="ARBA00022837"/>
    </source>
</evidence>
<feature type="binding site" evidence="19">
    <location>
        <position position="329"/>
    </location>
    <ligand>
        <name>Ca(2+)</name>
        <dbReference type="ChEBI" id="CHEBI:29108"/>
        <label>1</label>
    </ligand>
</feature>
<keyword evidence="7" id="KW-0053">Apoptosis</keyword>
<gene>
    <name evidence="25" type="ORF">GSTENG00009847001</name>
</gene>
<evidence type="ECO:0000256" key="3">
    <source>
        <dbReference type="ARBA" id="ARBA00012429"/>
    </source>
</evidence>
<dbReference type="SMART" id="SM00133">
    <property type="entry name" value="S_TK_X"/>
    <property type="match status" value="1"/>
</dbReference>
<feature type="binding site" evidence="19">
    <location>
        <position position="406"/>
    </location>
    <ligand>
        <name>Ca(2+)</name>
        <dbReference type="ChEBI" id="CHEBI:29108"/>
        <label>1</label>
    </ligand>
</feature>
<dbReference type="PROSITE" id="PS00108">
    <property type="entry name" value="PROTEIN_KINASE_ST"/>
    <property type="match status" value="1"/>
</dbReference>
<dbReference type="GO" id="GO:0006915">
    <property type="term" value="P:apoptotic process"/>
    <property type="evidence" value="ECO:0007669"/>
    <property type="project" value="UniProtKB-KW"/>
</dbReference>
<dbReference type="FunFam" id="3.30.200.20:FF:000080">
    <property type="entry name" value="Protein kinase C"/>
    <property type="match status" value="1"/>
</dbReference>
<dbReference type="SMART" id="SM00109">
    <property type="entry name" value="C1"/>
    <property type="match status" value="2"/>
</dbReference>
<accession>Q4SZG9</accession>
<feature type="binding site" evidence="19">
    <location>
        <position position="401"/>
    </location>
    <ligand>
        <name>Ca(2+)</name>
        <dbReference type="ChEBI" id="CHEBI:29108"/>
        <label>1</label>
    </ligand>
</feature>
<evidence type="ECO:0000259" key="23">
    <source>
        <dbReference type="PROSITE" id="PS50081"/>
    </source>
</evidence>
<dbReference type="AlphaFoldDB" id="Q4SZG9"/>
<evidence type="ECO:0000256" key="1">
    <source>
        <dbReference type="ARBA" id="ARBA00004170"/>
    </source>
</evidence>
<feature type="binding site" evidence="19">
    <location>
        <position position="408"/>
    </location>
    <ligand>
        <name>Ca(2+)</name>
        <dbReference type="ChEBI" id="CHEBI:29108"/>
        <label>1</label>
    </ligand>
</feature>
<evidence type="ECO:0000259" key="21">
    <source>
        <dbReference type="PROSITE" id="PS50004"/>
    </source>
</evidence>
<dbReference type="CDD" id="cd05587">
    <property type="entry name" value="STKc_cPKC"/>
    <property type="match status" value="1"/>
</dbReference>
<feature type="domain" description="C2" evidence="21">
    <location>
        <begin position="300"/>
        <end position="429"/>
    </location>
</feature>
<dbReference type="FunFam" id="3.30.60.20:FF:000031">
    <property type="entry name" value="Protein kinase C alpha"/>
    <property type="match status" value="1"/>
</dbReference>
<dbReference type="SUPFAM" id="SSF49562">
    <property type="entry name" value="C2 domain (Calcium/lipid-binding domain, CaLB)"/>
    <property type="match status" value="1"/>
</dbReference>
<feature type="domain" description="Phorbol-ester/DAG-type" evidence="23">
    <location>
        <begin position="243"/>
        <end position="293"/>
    </location>
</feature>
<comment type="cofactor">
    <cofactor evidence="19">
        <name>Ca(2+)</name>
        <dbReference type="ChEBI" id="CHEBI:29108"/>
    </cofactor>
    <text evidence="19">Binds 3 Ca(2+) ions per subunit. The ions are bound to the C2 domain.</text>
</comment>
<protein>
    <recommendedName>
        <fullName evidence="3">protein kinase C</fullName>
        <ecNumber evidence="3">2.7.11.13</ecNumber>
    </recommendedName>
</protein>
<evidence type="ECO:0000256" key="13">
    <source>
        <dbReference type="ARBA" id="ARBA00022833"/>
    </source>
</evidence>
<keyword evidence="5" id="KW-0597">Phosphoprotein</keyword>
<evidence type="ECO:0000256" key="8">
    <source>
        <dbReference type="ARBA" id="ARBA00022723"/>
    </source>
</evidence>
<feature type="domain" description="AGC-kinase C-terminal" evidence="24">
    <location>
        <begin position="755"/>
        <end position="825"/>
    </location>
</feature>
<dbReference type="InterPro" id="IPR046349">
    <property type="entry name" value="C1-like_sf"/>
</dbReference>
<dbReference type="Gene3D" id="1.10.510.10">
    <property type="entry name" value="Transferase(Phosphotransferase) domain 1"/>
    <property type="match status" value="1"/>
</dbReference>
<feature type="domain" description="Protein kinase" evidence="22">
    <location>
        <begin position="496"/>
        <end position="754"/>
    </location>
</feature>
<dbReference type="SMART" id="SM00239">
    <property type="entry name" value="C2"/>
    <property type="match status" value="1"/>
</dbReference>
<dbReference type="PROSITE" id="PS00107">
    <property type="entry name" value="PROTEIN_KINASE_ATP"/>
    <property type="match status" value="1"/>
</dbReference>
<evidence type="ECO:0000256" key="5">
    <source>
        <dbReference type="ARBA" id="ARBA00022553"/>
    </source>
</evidence>
<dbReference type="InterPro" id="IPR017892">
    <property type="entry name" value="Pkinase_C"/>
</dbReference>
<keyword evidence="6" id="KW-0808">Transferase</keyword>
<dbReference type="CDD" id="cd20836">
    <property type="entry name" value="C1_cPKC_rpt2"/>
    <property type="match status" value="1"/>
</dbReference>
<dbReference type="Gene3D" id="3.30.200.20">
    <property type="entry name" value="Phosphorylase Kinase, domain 1"/>
    <property type="match status" value="2"/>
</dbReference>
<evidence type="ECO:0000256" key="17">
    <source>
        <dbReference type="PIRSR" id="PIRSR000550-2"/>
    </source>
</evidence>
<dbReference type="InterPro" id="IPR008271">
    <property type="entry name" value="Ser/Thr_kinase_AS"/>
</dbReference>
<sequence>MADPNSDGELPESARGFARQGALRQKNVHEVKNHKFIARFFKQPTFCSHCTDFIWGFGKQGFQCQVSGSAGALEPLGTCWAAGVSVSQAAVELKAGCCQQRWRERERGPGGGAICKSRSVGGVVKAEMAAFGGAETGGRLRQERPAAFLSRRVKWWPCGCLDADICTDWFPAKHSERQGNGGFTCLSESTNLPGPAAPANGSAARAEPAPVCCFVVHKRCHEFVTFSCPGADKGPASDDPRSKHKFKVHTYSSPTFCDHCGSLLYGLIHQGMKCDHCMMNIHKRCVANVPSLCGTDHTERRGRIQITAQITNDTLTVTIKEAKNLVPMDPNGLSDPYVKLKLIPDPKSESKQKTKTIKCCLNPVWNESFTLVRVCVYLTTTCSSLKESDKDRRLSVEVWDWDLTSRNDFMGSLSFGISELQKQGVDGWYKLLSQEEGEYFNVPVQPEGEDGNEELRQRFEVRPRNRAAGPFLLLLLLLGCKYDSNGNQDRVKLSDFNFIMVLGKGSFGKVMLAERKGTDELYAIKILKKDVVIQDDDVECTMVEKRVLALSGKPPFLTQLHSCFQTMDRLYFVMEYINGGDLMYQIQQVGKFKEPHAVFYAAEIAIGLFFLHSKGIVYRDLKLDNVMLDSEGHIKIADFGMCKENMLDGVTTKTFCGTPDYIAPEIIAYQPYGKSVDWWAFGVLLYEMLAGQPPFDGEDEDELFQSIMEHHVSYPKSMSKEAVAICKGLMTKHPGKRLGCGPEGERDIKEHAFFRYIDWEKLENKEVQPPFKPKAKSRRDVGNFDKEFTKMAVELTPTDKLFIMNLDQNEFQGFSYTNPEFIIQV</sequence>
<dbReference type="FunFam" id="1.10.510.10:FF:000023">
    <property type="entry name" value="Protein kinase C"/>
    <property type="match status" value="1"/>
</dbReference>
<dbReference type="Gene3D" id="3.30.60.20">
    <property type="match status" value="3"/>
</dbReference>
<dbReference type="InterPro" id="IPR020454">
    <property type="entry name" value="DAG/PE-bd"/>
</dbReference>
<evidence type="ECO:0000256" key="10">
    <source>
        <dbReference type="ARBA" id="ARBA00022741"/>
    </source>
</evidence>
<dbReference type="PROSITE" id="PS00479">
    <property type="entry name" value="ZF_DAG_PE_1"/>
    <property type="match status" value="1"/>
</dbReference>
<dbReference type="GO" id="GO:0016020">
    <property type="term" value="C:membrane"/>
    <property type="evidence" value="ECO:0007669"/>
    <property type="project" value="UniProtKB-SubCell"/>
</dbReference>
<dbReference type="PIRSF" id="PIRSF000550">
    <property type="entry name" value="PKC_alpha"/>
    <property type="match status" value="1"/>
</dbReference>
<dbReference type="Pfam" id="PF00168">
    <property type="entry name" value="C2"/>
    <property type="match status" value="1"/>
</dbReference>
<dbReference type="Gene3D" id="2.60.40.150">
    <property type="entry name" value="C2 domain"/>
    <property type="match status" value="1"/>
</dbReference>
<keyword evidence="4" id="KW-0723">Serine/threonine-protein kinase</keyword>
<feature type="binding site" evidence="19">
    <location>
        <position position="400"/>
    </location>
    <ligand>
        <name>Ca(2+)</name>
        <dbReference type="ChEBI" id="CHEBI:29108"/>
        <label>1</label>
    </ligand>
</feature>
<keyword evidence="10 20" id="KW-0547">Nucleotide-binding</keyword>
<keyword evidence="12" id="KW-0418">Kinase</keyword>
<evidence type="ECO:0000256" key="11">
    <source>
        <dbReference type="ARBA" id="ARBA00022771"/>
    </source>
</evidence>
<evidence type="ECO:0000256" key="2">
    <source>
        <dbReference type="ARBA" id="ARBA00005490"/>
    </source>
</evidence>
<dbReference type="OrthoDB" id="63267at2759"/>
<proteinExistence type="inferred from homology"/>
<keyword evidence="9" id="KW-0677">Repeat</keyword>
<dbReference type="Pfam" id="PF00433">
    <property type="entry name" value="Pkinase_C"/>
    <property type="match status" value="1"/>
</dbReference>
<dbReference type="PRINTS" id="PR00008">
    <property type="entry name" value="DAGPEDOMAIN"/>
</dbReference>
<dbReference type="SUPFAM" id="SSF57889">
    <property type="entry name" value="Cysteine-rich domain"/>
    <property type="match status" value="2"/>
</dbReference>
<name>Q4SZG9_TETNG</name>
<dbReference type="PANTHER" id="PTHR24351">
    <property type="entry name" value="RIBOSOMAL PROTEIN S6 KINASE"/>
    <property type="match status" value="1"/>
</dbReference>
<dbReference type="EC" id="2.7.11.13" evidence="3"/>